<accession>A0ABV5HMK9</accession>
<dbReference type="PROSITE" id="PS50928">
    <property type="entry name" value="ABC_TM1"/>
    <property type="match status" value="1"/>
</dbReference>
<name>A0ABV5HMK9_9VIBR</name>
<feature type="transmembrane region" description="Helical" evidence="8">
    <location>
        <begin position="69"/>
        <end position="93"/>
    </location>
</feature>
<evidence type="ECO:0000313" key="10">
    <source>
        <dbReference type="EMBL" id="MFB9135465.1"/>
    </source>
</evidence>
<comment type="caution">
    <text evidence="10">The sequence shown here is derived from an EMBL/GenBank/DDBJ whole genome shotgun (WGS) entry which is preliminary data.</text>
</comment>
<feature type="transmembrane region" description="Helical" evidence="8">
    <location>
        <begin position="12"/>
        <end position="30"/>
    </location>
</feature>
<evidence type="ECO:0000256" key="4">
    <source>
        <dbReference type="ARBA" id="ARBA00022475"/>
    </source>
</evidence>
<keyword evidence="11" id="KW-1185">Reference proteome</keyword>
<evidence type="ECO:0000256" key="1">
    <source>
        <dbReference type="ARBA" id="ARBA00004651"/>
    </source>
</evidence>
<dbReference type="RefSeq" id="WP_390192366.1">
    <property type="nucleotide sequence ID" value="NZ_JBHMEP010000002.1"/>
</dbReference>
<dbReference type="PANTHER" id="PTHR32243:SF18">
    <property type="entry name" value="INNER MEMBRANE ABC TRANSPORTER PERMEASE PROTEIN YCJP"/>
    <property type="match status" value="1"/>
</dbReference>
<comment type="similarity">
    <text evidence="2">Belongs to the binding-protein-dependent transport system permease family. MalFG subfamily.</text>
</comment>
<dbReference type="CDD" id="cd06261">
    <property type="entry name" value="TM_PBP2"/>
    <property type="match status" value="1"/>
</dbReference>
<feature type="transmembrane region" description="Helical" evidence="8">
    <location>
        <begin position="138"/>
        <end position="161"/>
    </location>
</feature>
<evidence type="ECO:0000259" key="9">
    <source>
        <dbReference type="PROSITE" id="PS50928"/>
    </source>
</evidence>
<reference evidence="10 11" key="1">
    <citation type="submission" date="2024-09" db="EMBL/GenBank/DDBJ databases">
        <authorList>
            <person name="Sun Q."/>
            <person name="Mori K."/>
        </authorList>
    </citation>
    <scope>NUCLEOTIDE SEQUENCE [LARGE SCALE GENOMIC DNA]</scope>
    <source>
        <strain evidence="10 11">CECT 8064</strain>
    </source>
</reference>
<dbReference type="Gene3D" id="1.10.3720.10">
    <property type="entry name" value="MetI-like"/>
    <property type="match status" value="1"/>
</dbReference>
<evidence type="ECO:0000256" key="7">
    <source>
        <dbReference type="ARBA" id="ARBA00023136"/>
    </source>
</evidence>
<sequence length="276" mass="29881">MLLRKTPALLRYVLIAILLVFSGFPIYWMLNTGLSAEAQLYNEGQSFWLQLGNLPAMIGSLSSVPVMHWLFNTFFIAAGTTVLSLVLGALLGYALSRLKFHGKGLIGFLLFTTQVVPEALLVVPLYSMFITMGLLNSMFGLILANVGFALPVSAFIIKGAIDQVPYEIEESAAVDNCPRYGIFSTIILPLIAPSLSAAAVISFFSGWNEFLFASTFINDDDMWPASVGLASFIGQYDTPLSTVMTAALIFSIPAIVFFLIIQRRIVAGLTAGSVKG</sequence>
<evidence type="ECO:0000256" key="5">
    <source>
        <dbReference type="ARBA" id="ARBA00022692"/>
    </source>
</evidence>
<dbReference type="InterPro" id="IPR035906">
    <property type="entry name" value="MetI-like_sf"/>
</dbReference>
<feature type="transmembrane region" description="Helical" evidence="8">
    <location>
        <begin position="240"/>
        <end position="261"/>
    </location>
</feature>
<dbReference type="Pfam" id="PF00528">
    <property type="entry name" value="BPD_transp_1"/>
    <property type="match status" value="1"/>
</dbReference>
<evidence type="ECO:0000256" key="6">
    <source>
        <dbReference type="ARBA" id="ARBA00022989"/>
    </source>
</evidence>
<keyword evidence="3 8" id="KW-0813">Transport</keyword>
<organism evidence="10 11">
    <name type="scientific">Vibrio olivae</name>
    <dbReference type="NCBI Taxonomy" id="1243002"/>
    <lineage>
        <taxon>Bacteria</taxon>
        <taxon>Pseudomonadati</taxon>
        <taxon>Pseudomonadota</taxon>
        <taxon>Gammaproteobacteria</taxon>
        <taxon>Vibrionales</taxon>
        <taxon>Vibrionaceae</taxon>
        <taxon>Vibrio</taxon>
    </lineage>
</organism>
<protein>
    <submittedName>
        <fullName evidence="10">Carbohydrate ABC transporter permease</fullName>
    </submittedName>
</protein>
<evidence type="ECO:0000256" key="8">
    <source>
        <dbReference type="RuleBase" id="RU363032"/>
    </source>
</evidence>
<evidence type="ECO:0000256" key="3">
    <source>
        <dbReference type="ARBA" id="ARBA00022448"/>
    </source>
</evidence>
<dbReference type="PANTHER" id="PTHR32243">
    <property type="entry name" value="MALTOSE TRANSPORT SYSTEM PERMEASE-RELATED"/>
    <property type="match status" value="1"/>
</dbReference>
<dbReference type="InterPro" id="IPR000515">
    <property type="entry name" value="MetI-like"/>
</dbReference>
<feature type="domain" description="ABC transmembrane type-1" evidence="9">
    <location>
        <begin position="70"/>
        <end position="261"/>
    </location>
</feature>
<feature type="transmembrane region" description="Helical" evidence="8">
    <location>
        <begin position="182"/>
        <end position="204"/>
    </location>
</feature>
<feature type="transmembrane region" description="Helical" evidence="8">
    <location>
        <begin position="105"/>
        <end position="126"/>
    </location>
</feature>
<dbReference type="Proteomes" id="UP001589645">
    <property type="component" value="Unassembled WGS sequence"/>
</dbReference>
<gene>
    <name evidence="10" type="ORF">ACFFUV_10880</name>
</gene>
<keyword evidence="6 8" id="KW-1133">Transmembrane helix</keyword>
<evidence type="ECO:0000256" key="2">
    <source>
        <dbReference type="ARBA" id="ARBA00009047"/>
    </source>
</evidence>
<dbReference type="InterPro" id="IPR050901">
    <property type="entry name" value="BP-dep_ABC_trans_perm"/>
</dbReference>
<evidence type="ECO:0000313" key="11">
    <source>
        <dbReference type="Proteomes" id="UP001589645"/>
    </source>
</evidence>
<proteinExistence type="inferred from homology"/>
<dbReference type="EMBL" id="JBHMEP010000002">
    <property type="protein sequence ID" value="MFB9135465.1"/>
    <property type="molecule type" value="Genomic_DNA"/>
</dbReference>
<keyword evidence="4" id="KW-1003">Cell membrane</keyword>
<dbReference type="SUPFAM" id="SSF161098">
    <property type="entry name" value="MetI-like"/>
    <property type="match status" value="1"/>
</dbReference>
<comment type="subcellular location">
    <subcellularLocation>
        <location evidence="1 8">Cell membrane</location>
        <topology evidence="1 8">Multi-pass membrane protein</topology>
    </subcellularLocation>
</comment>
<keyword evidence="7 8" id="KW-0472">Membrane</keyword>
<keyword evidence="5 8" id="KW-0812">Transmembrane</keyword>